<accession>A0A918J432</accession>
<dbReference type="SUPFAM" id="SSF51735">
    <property type="entry name" value="NAD(P)-binding Rossmann-fold domains"/>
    <property type="match status" value="1"/>
</dbReference>
<evidence type="ECO:0000313" key="6">
    <source>
        <dbReference type="Proteomes" id="UP000620224"/>
    </source>
</evidence>
<keyword evidence="6" id="KW-1185">Reference proteome</keyword>
<evidence type="ECO:0000256" key="1">
    <source>
        <dbReference type="ARBA" id="ARBA00006484"/>
    </source>
</evidence>
<organism evidence="5 6">
    <name type="scientific">Streptomyces lucensis JCM 4490</name>
    <dbReference type="NCBI Taxonomy" id="1306176"/>
    <lineage>
        <taxon>Bacteria</taxon>
        <taxon>Bacillati</taxon>
        <taxon>Actinomycetota</taxon>
        <taxon>Actinomycetes</taxon>
        <taxon>Kitasatosporales</taxon>
        <taxon>Streptomycetaceae</taxon>
        <taxon>Streptomyces</taxon>
    </lineage>
</organism>
<dbReference type="InterPro" id="IPR020904">
    <property type="entry name" value="Sc_DH/Rdtase_CS"/>
</dbReference>
<name>A0A918J432_9ACTN</name>
<dbReference type="RefSeq" id="WP_190014499.1">
    <property type="nucleotide sequence ID" value="NZ_BMUE01000003.1"/>
</dbReference>
<dbReference type="PROSITE" id="PS00061">
    <property type="entry name" value="ADH_SHORT"/>
    <property type="match status" value="1"/>
</dbReference>
<evidence type="ECO:0000256" key="3">
    <source>
        <dbReference type="RuleBase" id="RU000363"/>
    </source>
</evidence>
<dbReference type="GO" id="GO:0016491">
    <property type="term" value="F:oxidoreductase activity"/>
    <property type="evidence" value="ECO:0007669"/>
    <property type="project" value="UniProtKB-KW"/>
</dbReference>
<sequence>MDIQGNVALITGGTSGLGMATARRLLDAGAQVVLMGRSPERAEKAAAELGGAVTVVGDVADEADVRAAVEAATRLGRLGIAVNCAGTARMGRVLGRSGPLALESFAHVVQANLTGTFNVVRLAAEAMAGNDPQDGDRGVIVCTGSITAFDGQEGQAAYAASKAGIAGMTLPIARDLARYAIRIVTVAPGPFETPMLDGASDQLRDMLLQGTVHPRRLGNPDDFASLVAHVVDNPMLNGETIRLDGATRLGLLR</sequence>
<dbReference type="SMART" id="SM00822">
    <property type="entry name" value="PKS_KR"/>
    <property type="match status" value="1"/>
</dbReference>
<comment type="caution">
    <text evidence="5">The sequence shown here is derived from an EMBL/GenBank/DDBJ whole genome shotgun (WGS) entry which is preliminary data.</text>
</comment>
<protein>
    <submittedName>
        <fullName evidence="5">Short-chain dehydrogenase</fullName>
    </submittedName>
</protein>
<evidence type="ECO:0000313" key="5">
    <source>
        <dbReference type="EMBL" id="GGW42005.1"/>
    </source>
</evidence>
<dbReference type="FunFam" id="3.40.50.720:FF:000084">
    <property type="entry name" value="Short-chain dehydrogenase reductase"/>
    <property type="match status" value="1"/>
</dbReference>
<dbReference type="Gene3D" id="3.40.50.720">
    <property type="entry name" value="NAD(P)-binding Rossmann-like Domain"/>
    <property type="match status" value="1"/>
</dbReference>
<feature type="domain" description="Ketoreductase" evidence="4">
    <location>
        <begin position="6"/>
        <end position="223"/>
    </location>
</feature>
<dbReference type="PANTHER" id="PTHR43658">
    <property type="entry name" value="SHORT-CHAIN DEHYDROGENASE/REDUCTASE"/>
    <property type="match status" value="1"/>
</dbReference>
<evidence type="ECO:0000256" key="2">
    <source>
        <dbReference type="ARBA" id="ARBA00023002"/>
    </source>
</evidence>
<evidence type="ECO:0000259" key="4">
    <source>
        <dbReference type="SMART" id="SM00822"/>
    </source>
</evidence>
<reference evidence="5" key="2">
    <citation type="submission" date="2020-09" db="EMBL/GenBank/DDBJ databases">
        <authorList>
            <person name="Sun Q."/>
            <person name="Ohkuma M."/>
        </authorList>
    </citation>
    <scope>NUCLEOTIDE SEQUENCE</scope>
    <source>
        <strain evidence="5">JCM 4490</strain>
    </source>
</reference>
<keyword evidence="2" id="KW-0560">Oxidoreductase</keyword>
<reference evidence="5" key="1">
    <citation type="journal article" date="2014" name="Int. J. Syst. Evol. Microbiol.">
        <title>Complete genome sequence of Corynebacterium casei LMG S-19264T (=DSM 44701T), isolated from a smear-ripened cheese.</title>
        <authorList>
            <consortium name="US DOE Joint Genome Institute (JGI-PGF)"/>
            <person name="Walter F."/>
            <person name="Albersmeier A."/>
            <person name="Kalinowski J."/>
            <person name="Ruckert C."/>
        </authorList>
    </citation>
    <scope>NUCLEOTIDE SEQUENCE</scope>
    <source>
        <strain evidence="5">JCM 4490</strain>
    </source>
</reference>
<dbReference type="PANTHER" id="PTHR43658:SF8">
    <property type="entry name" value="17-BETA-HYDROXYSTEROID DEHYDROGENASE 14-RELATED"/>
    <property type="match status" value="1"/>
</dbReference>
<proteinExistence type="inferred from homology"/>
<dbReference type="Pfam" id="PF00106">
    <property type="entry name" value="adh_short"/>
    <property type="match status" value="1"/>
</dbReference>
<dbReference type="EMBL" id="BMUE01000003">
    <property type="protein sequence ID" value="GGW42005.1"/>
    <property type="molecule type" value="Genomic_DNA"/>
</dbReference>
<comment type="similarity">
    <text evidence="1 3">Belongs to the short-chain dehydrogenases/reductases (SDR) family.</text>
</comment>
<dbReference type="Proteomes" id="UP000620224">
    <property type="component" value="Unassembled WGS sequence"/>
</dbReference>
<dbReference type="InterPro" id="IPR057326">
    <property type="entry name" value="KR_dom"/>
</dbReference>
<dbReference type="AlphaFoldDB" id="A0A918J432"/>
<dbReference type="PRINTS" id="PR00081">
    <property type="entry name" value="GDHRDH"/>
</dbReference>
<dbReference type="PRINTS" id="PR00080">
    <property type="entry name" value="SDRFAMILY"/>
</dbReference>
<dbReference type="InterPro" id="IPR036291">
    <property type="entry name" value="NAD(P)-bd_dom_sf"/>
</dbReference>
<dbReference type="InterPro" id="IPR002347">
    <property type="entry name" value="SDR_fam"/>
</dbReference>
<gene>
    <name evidence="5" type="ORF">GCM10010503_17870</name>
</gene>